<protein>
    <submittedName>
        <fullName evidence="3">GAF domain-containing protein</fullName>
    </submittedName>
</protein>
<evidence type="ECO:0000256" key="1">
    <source>
        <dbReference type="SAM" id="Phobius"/>
    </source>
</evidence>
<dbReference type="InterPro" id="IPR029016">
    <property type="entry name" value="GAF-like_dom_sf"/>
</dbReference>
<dbReference type="Pfam" id="PF16963">
    <property type="entry name" value="PelD_GGDEF"/>
    <property type="match status" value="1"/>
</dbReference>
<dbReference type="Gene3D" id="3.30.70.2880">
    <property type="match status" value="1"/>
</dbReference>
<dbReference type="EMBL" id="RJUL01000012">
    <property type="protein sequence ID" value="ROQ19101.1"/>
    <property type="molecule type" value="Genomic_DNA"/>
</dbReference>
<proteinExistence type="predicted"/>
<feature type="domain" description="PelD GGDEF" evidence="2">
    <location>
        <begin position="314"/>
        <end position="421"/>
    </location>
</feature>
<dbReference type="InterPro" id="IPR031583">
    <property type="entry name" value="PelD_GGDEF"/>
</dbReference>
<evidence type="ECO:0000259" key="2">
    <source>
        <dbReference type="Pfam" id="PF16963"/>
    </source>
</evidence>
<dbReference type="SUPFAM" id="SSF55781">
    <property type="entry name" value="GAF domain-like"/>
    <property type="match status" value="1"/>
</dbReference>
<keyword evidence="4" id="KW-1185">Reference proteome</keyword>
<accession>A0A3N1NUD8</accession>
<evidence type="ECO:0000313" key="3">
    <source>
        <dbReference type="EMBL" id="ROQ19101.1"/>
    </source>
</evidence>
<reference evidence="3 4" key="1">
    <citation type="submission" date="2018-11" db="EMBL/GenBank/DDBJ databases">
        <title>Genomic Encyclopedia of Type Strains, Phase IV (KMG-IV): sequencing the most valuable type-strain genomes for metagenomic binning, comparative biology and taxonomic classification.</title>
        <authorList>
            <person name="Goeker M."/>
        </authorList>
    </citation>
    <scope>NUCLEOTIDE SEQUENCE [LARGE SCALE GENOMIC DNA]</scope>
    <source>
        <strain evidence="3 4">DSM 21945</strain>
    </source>
</reference>
<gene>
    <name evidence="3" type="ORF">EDC28_11221</name>
</gene>
<dbReference type="RefSeq" id="WP_123422539.1">
    <property type="nucleotide sequence ID" value="NZ_RJUL01000012.1"/>
</dbReference>
<feature type="transmembrane region" description="Helical" evidence="1">
    <location>
        <begin position="16"/>
        <end position="34"/>
    </location>
</feature>
<dbReference type="Proteomes" id="UP000268033">
    <property type="component" value="Unassembled WGS sequence"/>
</dbReference>
<keyword evidence="1" id="KW-1133">Transmembrane helix</keyword>
<sequence length="433" mass="48778">MKPSLRKARQVPESQAWLEVLVFTALALAIPAWLRPSDPFWQHGDFAWPMLGPLLVALRYGFAKGLASVLLLVAGQLLLRRVDALVTAQDYPFGTMVGYALVAMVAGEFRDLWERTNEQQKLQLDYVRDRLDTFTRHYHLLRSSHDRLEQMLAGHALSLRESLQAVRSAIGQLQERRLDKAARAILGLFVEYGGLQSVSLYAVEDGNIIGEPLARVGQTQPANGKDPMVLAMFEQRELISVAQLQSRAEQSQYQIVIPLIDVNDRVYGVLLVEQIQFFTLRESTLTLMAVMAGHVGDLLRHALANPVMGPDEKPYFHAQVLRAQREAKRYAIPAQLMKIRATEPSAQAERVLEHLNATRRGLDVYLYDAQSLTLLLLMPLADELDQAGFIGRINSWSVERLGKSLAELNIQVEEQRSLPVDEEAINHFMELGR</sequence>
<keyword evidence="1" id="KW-0472">Membrane</keyword>
<comment type="caution">
    <text evidence="3">The sequence shown here is derived from an EMBL/GenBank/DDBJ whole genome shotgun (WGS) entry which is preliminary data.</text>
</comment>
<organism evidence="3 4">
    <name type="scientific">Gallaecimonas pentaromativorans</name>
    <dbReference type="NCBI Taxonomy" id="584787"/>
    <lineage>
        <taxon>Bacteria</taxon>
        <taxon>Pseudomonadati</taxon>
        <taxon>Pseudomonadota</taxon>
        <taxon>Gammaproteobacteria</taxon>
        <taxon>Enterobacterales</taxon>
        <taxon>Gallaecimonadaceae</taxon>
        <taxon>Gallaecimonas</taxon>
    </lineage>
</organism>
<dbReference type="AlphaFoldDB" id="A0A3N1NUD8"/>
<dbReference type="STRING" id="584787.GCA_001247655_02214"/>
<name>A0A3N1NUD8_9GAMM</name>
<dbReference type="Gene3D" id="3.30.450.40">
    <property type="match status" value="1"/>
</dbReference>
<evidence type="ECO:0000313" key="4">
    <source>
        <dbReference type="Proteomes" id="UP000268033"/>
    </source>
</evidence>
<keyword evidence="1" id="KW-0812">Transmembrane</keyword>
<feature type="transmembrane region" description="Helical" evidence="1">
    <location>
        <begin position="91"/>
        <end position="109"/>
    </location>
</feature>
<feature type="transmembrane region" description="Helical" evidence="1">
    <location>
        <begin position="54"/>
        <end position="79"/>
    </location>
</feature>
<dbReference type="InterPro" id="IPR038367">
    <property type="entry name" value="PelD_GGDEF_sf"/>
</dbReference>